<keyword evidence="2" id="KW-1185">Reference proteome</keyword>
<comment type="caution">
    <text evidence="1">The sequence shown here is derived from an EMBL/GenBank/DDBJ whole genome shotgun (WGS) entry which is preliminary data.</text>
</comment>
<dbReference type="KEGG" id="amyt:AMYT_1787"/>
<accession>A0AAX2AEE1</accession>
<name>A0AAX2AEE1_9BACT</name>
<organism evidence="1 2">
    <name type="scientific">Malaciobacter mytili LMG 24559</name>
    <dbReference type="NCBI Taxonomy" id="1032238"/>
    <lineage>
        <taxon>Bacteria</taxon>
        <taxon>Pseudomonadati</taxon>
        <taxon>Campylobacterota</taxon>
        <taxon>Epsilonproteobacteria</taxon>
        <taxon>Campylobacterales</taxon>
        <taxon>Arcobacteraceae</taxon>
        <taxon>Malaciobacter</taxon>
    </lineage>
</organism>
<evidence type="ECO:0000313" key="1">
    <source>
        <dbReference type="EMBL" id="RXK15362.1"/>
    </source>
</evidence>
<proteinExistence type="predicted"/>
<reference evidence="1 2" key="1">
    <citation type="submission" date="2017-09" db="EMBL/GenBank/DDBJ databases">
        <title>Genomics of the genus Arcobacter.</title>
        <authorList>
            <person name="Perez-Cataluna A."/>
            <person name="Figueras M.J."/>
            <person name="Salas-Masso N."/>
        </authorList>
    </citation>
    <scope>NUCLEOTIDE SEQUENCE [LARGE SCALE GENOMIC DNA]</scope>
    <source>
        <strain evidence="1 2">CECT 7386</strain>
    </source>
</reference>
<dbReference type="RefSeq" id="WP_114842200.1">
    <property type="nucleotide sequence ID" value="NZ_CP031219.1"/>
</dbReference>
<gene>
    <name evidence="1" type="ORF">CP985_08920</name>
</gene>
<protein>
    <submittedName>
        <fullName evidence="1">Uncharacterized protein</fullName>
    </submittedName>
</protein>
<evidence type="ECO:0000313" key="2">
    <source>
        <dbReference type="Proteomes" id="UP000290092"/>
    </source>
</evidence>
<dbReference type="EMBL" id="NXID01000030">
    <property type="protein sequence ID" value="RXK15362.1"/>
    <property type="molecule type" value="Genomic_DNA"/>
</dbReference>
<dbReference type="Proteomes" id="UP000290092">
    <property type="component" value="Unassembled WGS sequence"/>
</dbReference>
<sequence>MIKINKEKLIKDIEKRGANIIVSEWTENAYELSKDIYILNIKKIFNELDESEKDINRVLVHLELIFDRLKDENIDRFLSSQPHIKK</sequence>
<dbReference type="AlphaFoldDB" id="A0AAX2AEE1"/>